<dbReference type="AlphaFoldDB" id="A0AAU8DUG3"/>
<protein>
    <submittedName>
        <fullName evidence="3">Alpha-L-glutamate ligase</fullName>
    </submittedName>
</protein>
<organism evidence="3">
    <name type="scientific">Nakamurella sp. A5-74</name>
    <dbReference type="NCBI Taxonomy" id="3158264"/>
    <lineage>
        <taxon>Bacteria</taxon>
        <taxon>Bacillati</taxon>
        <taxon>Actinomycetota</taxon>
        <taxon>Actinomycetes</taxon>
        <taxon>Nakamurellales</taxon>
        <taxon>Nakamurellaceae</taxon>
        <taxon>Nakamurella</taxon>
    </lineage>
</organism>
<dbReference type="GO" id="GO:0009432">
    <property type="term" value="P:SOS response"/>
    <property type="evidence" value="ECO:0007669"/>
    <property type="project" value="TreeGrafter"/>
</dbReference>
<keyword evidence="1" id="KW-0547">Nucleotide-binding</keyword>
<dbReference type="PROSITE" id="PS50975">
    <property type="entry name" value="ATP_GRASP"/>
    <property type="match status" value="1"/>
</dbReference>
<name>A0AAU8DUG3_9ACTN</name>
<evidence type="ECO:0000313" key="3">
    <source>
        <dbReference type="EMBL" id="XCG65356.1"/>
    </source>
</evidence>
<dbReference type="GO" id="GO:0005737">
    <property type="term" value="C:cytoplasm"/>
    <property type="evidence" value="ECO:0007669"/>
    <property type="project" value="TreeGrafter"/>
</dbReference>
<dbReference type="InterPro" id="IPR013651">
    <property type="entry name" value="ATP-grasp_RimK-type"/>
</dbReference>
<reference evidence="3" key="1">
    <citation type="submission" date="2024-05" db="EMBL/GenBank/DDBJ databases">
        <authorList>
            <person name="Cai S.Y."/>
            <person name="Jin L.M."/>
            <person name="Li H.R."/>
        </authorList>
    </citation>
    <scope>NUCLEOTIDE SEQUENCE</scope>
    <source>
        <strain evidence="3">A5-74</strain>
    </source>
</reference>
<dbReference type="GO" id="GO:0005524">
    <property type="term" value="F:ATP binding"/>
    <property type="evidence" value="ECO:0007669"/>
    <property type="project" value="UniProtKB-UniRule"/>
</dbReference>
<dbReference type="Pfam" id="PF08443">
    <property type="entry name" value="RimK"/>
    <property type="match status" value="1"/>
</dbReference>
<dbReference type="GO" id="GO:0046872">
    <property type="term" value="F:metal ion binding"/>
    <property type="evidence" value="ECO:0007669"/>
    <property type="project" value="InterPro"/>
</dbReference>
<keyword evidence="1" id="KW-0067">ATP-binding</keyword>
<dbReference type="Gene3D" id="3.30.470.20">
    <property type="entry name" value="ATP-grasp fold, B domain"/>
    <property type="match status" value="1"/>
</dbReference>
<feature type="domain" description="ATP-grasp" evidence="2">
    <location>
        <begin position="113"/>
        <end position="334"/>
    </location>
</feature>
<accession>A0AAU8DUG3</accession>
<dbReference type="PANTHER" id="PTHR21621:SF0">
    <property type="entry name" value="BETA-CITRYLGLUTAMATE SYNTHASE B-RELATED"/>
    <property type="match status" value="1"/>
</dbReference>
<dbReference type="SUPFAM" id="SSF56059">
    <property type="entry name" value="Glutathione synthetase ATP-binding domain-like"/>
    <property type="match status" value="1"/>
</dbReference>
<dbReference type="RefSeq" id="WP_353650961.1">
    <property type="nucleotide sequence ID" value="NZ_CP159218.1"/>
</dbReference>
<proteinExistence type="predicted"/>
<keyword evidence="3" id="KW-0436">Ligase</keyword>
<dbReference type="InterPro" id="IPR011761">
    <property type="entry name" value="ATP-grasp"/>
</dbReference>
<dbReference type="PANTHER" id="PTHR21621">
    <property type="entry name" value="RIBOSOMAL PROTEIN S6 MODIFICATION PROTEIN"/>
    <property type="match status" value="1"/>
</dbReference>
<gene>
    <name evidence="3" type="ORF">ABLG96_08755</name>
</gene>
<dbReference type="GO" id="GO:0018169">
    <property type="term" value="F:ribosomal S6-glutamic acid ligase activity"/>
    <property type="evidence" value="ECO:0007669"/>
    <property type="project" value="TreeGrafter"/>
</dbReference>
<dbReference type="EMBL" id="CP159218">
    <property type="protein sequence ID" value="XCG65356.1"/>
    <property type="molecule type" value="Genomic_DNA"/>
</dbReference>
<evidence type="ECO:0000256" key="1">
    <source>
        <dbReference type="PROSITE-ProRule" id="PRU00409"/>
    </source>
</evidence>
<evidence type="ECO:0000259" key="2">
    <source>
        <dbReference type="PROSITE" id="PS50975"/>
    </source>
</evidence>
<sequence>MTTFPPDELPVSDRPAVYVLHENPEWIPPFAAAFAAAGVPLIEWRLAGGVIDLAQAPPEGVFWSRFSASSHTRGNALAKDHTRSVLSWLEAAGRRTVNGRAVIELEVSKIAQLAALQAHGIDTPRTVAVIGSDRLAAAAERFISAADDPAAPFLIKHNQGGKGLGVNRFDDLDGLRDHLASADFEEPVDGITLIQEYVPPADGTITRCEFVGGEFVYAIRADTVAGGFQLCPADACAIGPDGRPVIPPGAQRAPEPGEQIFLARSDIDDLPLAAYRSFLRAASIEIAGIELIQAADGRIVTYDVNTNTNYNAAVESTIQASGPAAIARYLGGLLADSR</sequence>